<reference evidence="2 3" key="1">
    <citation type="submission" date="2015-01" db="EMBL/GenBank/DDBJ databases">
        <title>The Genome Sequence of Exophiala sideris CBS121828.</title>
        <authorList>
            <consortium name="The Broad Institute Genomics Platform"/>
            <person name="Cuomo C."/>
            <person name="de Hoog S."/>
            <person name="Gorbushina A."/>
            <person name="Stielow B."/>
            <person name="Teixiera M."/>
            <person name="Abouelleil A."/>
            <person name="Chapman S.B."/>
            <person name="Priest M."/>
            <person name="Young S.K."/>
            <person name="Wortman J."/>
            <person name="Nusbaum C."/>
            <person name="Birren B."/>
        </authorList>
    </citation>
    <scope>NUCLEOTIDE SEQUENCE [LARGE SCALE GENOMIC DNA]</scope>
    <source>
        <strain evidence="2 3">CBS 121828</strain>
    </source>
</reference>
<dbReference type="AlphaFoldDB" id="A0A0D1YPM3"/>
<name>A0A0D1YPM3_9EURO</name>
<dbReference type="EMBL" id="KN846952">
    <property type="protein sequence ID" value="KIV83209.1"/>
    <property type="molecule type" value="Genomic_DNA"/>
</dbReference>
<evidence type="ECO:0000313" key="2">
    <source>
        <dbReference type="EMBL" id="KIV83209.1"/>
    </source>
</evidence>
<feature type="region of interest" description="Disordered" evidence="1">
    <location>
        <begin position="134"/>
        <end position="160"/>
    </location>
</feature>
<dbReference type="STRING" id="1016849.A0A0D1YPM3"/>
<dbReference type="HOGENOM" id="CLU_075340_0_0_1"/>
<sequence>MSNHTSNPQFQDGLDPLEESQIDGAIRDVRRISDNTSTELSWEQRILIGRAAIRTFEATGYMRLPNHRADRIFVVSSLQRLAYHEADGNSVIDIAQWCMEQWLSLLQRSSEDSDALRGAGQAWLARTQTALARIHRTEGSSSSGSSGRPHSMSERVSYSTAEEARDAERAIMEADARAHTADYVEARGTLIPAVDYFVRAVELADRDGGLTGELLSEAAETNMSLGNVEYSQNQEQYFTRAIRYLRRASQIQGFRLSPYLQSYLDDYGRLID</sequence>
<protein>
    <submittedName>
        <fullName evidence="2">Uncharacterized protein</fullName>
    </submittedName>
</protein>
<evidence type="ECO:0000313" key="3">
    <source>
        <dbReference type="Proteomes" id="UP000053599"/>
    </source>
</evidence>
<gene>
    <name evidence="2" type="ORF">PV11_05256</name>
</gene>
<proteinExistence type="predicted"/>
<dbReference type="OrthoDB" id="5366687at2759"/>
<dbReference type="Proteomes" id="UP000053599">
    <property type="component" value="Unassembled WGS sequence"/>
</dbReference>
<evidence type="ECO:0000256" key="1">
    <source>
        <dbReference type="SAM" id="MobiDB-lite"/>
    </source>
</evidence>
<accession>A0A0D1YPM3</accession>
<organism evidence="2 3">
    <name type="scientific">Exophiala sideris</name>
    <dbReference type="NCBI Taxonomy" id="1016849"/>
    <lineage>
        <taxon>Eukaryota</taxon>
        <taxon>Fungi</taxon>
        <taxon>Dikarya</taxon>
        <taxon>Ascomycota</taxon>
        <taxon>Pezizomycotina</taxon>
        <taxon>Eurotiomycetes</taxon>
        <taxon>Chaetothyriomycetidae</taxon>
        <taxon>Chaetothyriales</taxon>
        <taxon>Herpotrichiellaceae</taxon>
        <taxon>Exophiala</taxon>
    </lineage>
</organism>